<dbReference type="Gene3D" id="1.10.10.10">
    <property type="entry name" value="Winged helix-like DNA-binding domain superfamily/Winged helix DNA-binding domain"/>
    <property type="match status" value="1"/>
</dbReference>
<dbReference type="EMBL" id="JALHLF010000134">
    <property type="protein sequence ID" value="MCJ2184707.1"/>
    <property type="molecule type" value="Genomic_DNA"/>
</dbReference>
<organism evidence="2 3">
    <name type="scientific">Novosphingobium organovorum</name>
    <dbReference type="NCBI Taxonomy" id="2930092"/>
    <lineage>
        <taxon>Bacteria</taxon>
        <taxon>Pseudomonadati</taxon>
        <taxon>Pseudomonadota</taxon>
        <taxon>Alphaproteobacteria</taxon>
        <taxon>Sphingomonadales</taxon>
        <taxon>Sphingomonadaceae</taxon>
        <taxon>Novosphingobium</taxon>
    </lineage>
</organism>
<reference evidence="2" key="1">
    <citation type="submission" date="2022-03" db="EMBL/GenBank/DDBJ databases">
        <title>Identification of a novel bacterium isolated from mangrove sediments.</title>
        <authorList>
            <person name="Pan X."/>
        </authorList>
    </citation>
    <scope>NUCLEOTIDE SEQUENCE</scope>
    <source>
        <strain evidence="2">B1949</strain>
    </source>
</reference>
<keyword evidence="3" id="KW-1185">Reference proteome</keyword>
<evidence type="ECO:0000313" key="3">
    <source>
        <dbReference type="Proteomes" id="UP001162881"/>
    </source>
</evidence>
<dbReference type="InterPro" id="IPR036388">
    <property type="entry name" value="WH-like_DNA-bd_sf"/>
</dbReference>
<name>A0ABT0BI16_9SPHN</name>
<dbReference type="SUPFAM" id="SSF46894">
    <property type="entry name" value="C-terminal effector domain of the bipartite response regulators"/>
    <property type="match status" value="1"/>
</dbReference>
<sequence length="139" mass="14721">LSGLDPGPADLWLRHPGGYLLIDVRPLPLPPWQLGLGARAILTLRPLLAHAGQSPQAIDTASAEAMGAKLATALDLTLTEGVVTALIAHGLSRRDIAILRSVSPQTVNSQLRTIFVKCAVNRESELAAIARAILEAVQR</sequence>
<dbReference type="SMART" id="SM00421">
    <property type="entry name" value="HTH_LUXR"/>
    <property type="match status" value="1"/>
</dbReference>
<feature type="domain" description="HTH luxR-type" evidence="1">
    <location>
        <begin position="73"/>
        <end position="130"/>
    </location>
</feature>
<accession>A0ABT0BI16</accession>
<evidence type="ECO:0000313" key="2">
    <source>
        <dbReference type="EMBL" id="MCJ2184707.1"/>
    </source>
</evidence>
<feature type="non-terminal residue" evidence="2">
    <location>
        <position position="1"/>
    </location>
</feature>
<proteinExistence type="predicted"/>
<dbReference type="InterPro" id="IPR016032">
    <property type="entry name" value="Sig_transdc_resp-reg_C-effctor"/>
</dbReference>
<dbReference type="InterPro" id="IPR000792">
    <property type="entry name" value="Tscrpt_reg_LuxR_C"/>
</dbReference>
<dbReference type="Proteomes" id="UP001162881">
    <property type="component" value="Unassembled WGS sequence"/>
</dbReference>
<comment type="caution">
    <text evidence="2">The sequence shown here is derived from an EMBL/GenBank/DDBJ whole genome shotgun (WGS) entry which is preliminary data.</text>
</comment>
<protein>
    <submittedName>
        <fullName evidence="2">Helix-turn-helix transcriptional regulator</fullName>
    </submittedName>
</protein>
<evidence type="ECO:0000259" key="1">
    <source>
        <dbReference type="SMART" id="SM00421"/>
    </source>
</evidence>
<gene>
    <name evidence="2" type="ORF">MTR62_18725</name>
</gene>